<gene>
    <name evidence="1" type="ORF">PPRIM_AZ9-3.1.T0110438</name>
</gene>
<dbReference type="AlphaFoldDB" id="A0A8S1K565"/>
<sequence length="106" mass="12518">MKSGLYEEDNLHPQNQPGFITITIRTTSDIYVNNTDIKINPQIPFFQFCQIVKQMIFSSVNDKQFLHEILFLKKFQEFRENEVRSLEQLGFKNHDILDVKLRLKGG</sequence>
<protein>
    <recommendedName>
        <fullName evidence="3">Ubiquitin-like domain-containing protein</fullName>
    </recommendedName>
</protein>
<dbReference type="OMA" id="DPQIPFN"/>
<comment type="caution">
    <text evidence="1">The sequence shown here is derived from an EMBL/GenBank/DDBJ whole genome shotgun (WGS) entry which is preliminary data.</text>
</comment>
<keyword evidence="2" id="KW-1185">Reference proteome</keyword>
<evidence type="ECO:0008006" key="3">
    <source>
        <dbReference type="Google" id="ProtNLM"/>
    </source>
</evidence>
<evidence type="ECO:0000313" key="2">
    <source>
        <dbReference type="Proteomes" id="UP000688137"/>
    </source>
</evidence>
<reference evidence="1" key="1">
    <citation type="submission" date="2021-01" db="EMBL/GenBank/DDBJ databases">
        <authorList>
            <consortium name="Genoscope - CEA"/>
            <person name="William W."/>
        </authorList>
    </citation>
    <scope>NUCLEOTIDE SEQUENCE</scope>
</reference>
<evidence type="ECO:0000313" key="1">
    <source>
        <dbReference type="EMBL" id="CAD8047456.1"/>
    </source>
</evidence>
<dbReference type="EMBL" id="CAJJDM010000008">
    <property type="protein sequence ID" value="CAD8047456.1"/>
    <property type="molecule type" value="Genomic_DNA"/>
</dbReference>
<organism evidence="1 2">
    <name type="scientific">Paramecium primaurelia</name>
    <dbReference type="NCBI Taxonomy" id="5886"/>
    <lineage>
        <taxon>Eukaryota</taxon>
        <taxon>Sar</taxon>
        <taxon>Alveolata</taxon>
        <taxon>Ciliophora</taxon>
        <taxon>Intramacronucleata</taxon>
        <taxon>Oligohymenophorea</taxon>
        <taxon>Peniculida</taxon>
        <taxon>Parameciidae</taxon>
        <taxon>Paramecium</taxon>
    </lineage>
</organism>
<accession>A0A8S1K565</accession>
<dbReference type="Proteomes" id="UP000688137">
    <property type="component" value="Unassembled WGS sequence"/>
</dbReference>
<proteinExistence type="predicted"/>
<name>A0A8S1K565_PARPR</name>